<dbReference type="Proteomes" id="UP000176998">
    <property type="component" value="Unassembled WGS sequence"/>
</dbReference>
<protein>
    <submittedName>
        <fullName evidence="1">Uncharacterized protein</fullName>
    </submittedName>
</protein>
<dbReference type="GeneID" id="34558303"/>
<name>A0A1G4BDV2_9PEZI</name>
<reference evidence="1 2" key="1">
    <citation type="submission" date="2016-09" db="EMBL/GenBank/DDBJ databases">
        <authorList>
            <person name="Capua I."/>
            <person name="De Benedictis P."/>
            <person name="Joannis T."/>
            <person name="Lombin L.H."/>
            <person name="Cattoli G."/>
        </authorList>
    </citation>
    <scope>NUCLEOTIDE SEQUENCE [LARGE SCALE GENOMIC DNA]</scope>
    <source>
        <strain evidence="1 2">IMI 309357</strain>
    </source>
</reference>
<evidence type="ECO:0000313" key="1">
    <source>
        <dbReference type="EMBL" id="OHE99570.1"/>
    </source>
</evidence>
<sequence>EGFHIPSSAAGILTPRQLFAVALRCRHWRARCTLSIACYLASTLPRWGEPPHAITNLERWTKAVSKDGCQAKHSLACSASPRIRHYRASYHASLCQTSNAPHHDASTRRC</sequence>
<dbReference type="RefSeq" id="XP_022476717.1">
    <property type="nucleotide sequence ID" value="XM_022616793.1"/>
</dbReference>
<keyword evidence="2" id="KW-1185">Reference proteome</keyword>
<evidence type="ECO:0000313" key="2">
    <source>
        <dbReference type="Proteomes" id="UP000176998"/>
    </source>
</evidence>
<dbReference type="EMBL" id="MJBS01000035">
    <property type="protein sequence ID" value="OHE99570.1"/>
    <property type="molecule type" value="Genomic_DNA"/>
</dbReference>
<accession>A0A1G4BDV2</accession>
<organism evidence="1 2">
    <name type="scientific">Colletotrichum orchidophilum</name>
    <dbReference type="NCBI Taxonomy" id="1209926"/>
    <lineage>
        <taxon>Eukaryota</taxon>
        <taxon>Fungi</taxon>
        <taxon>Dikarya</taxon>
        <taxon>Ascomycota</taxon>
        <taxon>Pezizomycotina</taxon>
        <taxon>Sordariomycetes</taxon>
        <taxon>Hypocreomycetidae</taxon>
        <taxon>Glomerellales</taxon>
        <taxon>Glomerellaceae</taxon>
        <taxon>Colletotrichum</taxon>
    </lineage>
</organism>
<comment type="caution">
    <text evidence="1">The sequence shown here is derived from an EMBL/GenBank/DDBJ whole genome shotgun (WGS) entry which is preliminary data.</text>
</comment>
<gene>
    <name evidence="1" type="ORF">CORC01_05148</name>
</gene>
<proteinExistence type="predicted"/>
<feature type="non-terminal residue" evidence="1">
    <location>
        <position position="1"/>
    </location>
</feature>
<dbReference type="AlphaFoldDB" id="A0A1G4BDV2"/>